<dbReference type="STRING" id="421072.SAMN04488097_3608"/>
<organism evidence="2 3">
    <name type="scientific">Epilithonimonas lactis</name>
    <dbReference type="NCBI Taxonomy" id="421072"/>
    <lineage>
        <taxon>Bacteria</taxon>
        <taxon>Pseudomonadati</taxon>
        <taxon>Bacteroidota</taxon>
        <taxon>Flavobacteriia</taxon>
        <taxon>Flavobacteriales</taxon>
        <taxon>Weeksellaceae</taxon>
        <taxon>Chryseobacterium group</taxon>
        <taxon>Epilithonimonas</taxon>
    </lineage>
</organism>
<sequence length="233" mass="27511">MYTIGQTNPLTESDIQNIELLTPIPLPLDYKQFLKSYGFGSINEILMITQPDEQYIKLNFGDYLDLWNLTEIEKEETLNGLTIATTIDGDIIIVVNSKENPIKLLPRHSKNPLHFDNFQQVIDHYDNQYQFLNDLYFDTYYNYEQENISFIRNGILNKALFKIIYQNILNIVSYEKVYNLESQPKYIIQKIGGWIYFDNISKSSIRIKFQRQLKSEADKIIEYINTEIDKYDG</sequence>
<protein>
    <recommendedName>
        <fullName evidence="1">Knr4/Smi1-like domain-containing protein</fullName>
    </recommendedName>
</protein>
<gene>
    <name evidence="2" type="ORF">IO89_15425</name>
</gene>
<dbReference type="EMBL" id="JPLY01000005">
    <property type="protein sequence ID" value="KFC18919.1"/>
    <property type="molecule type" value="Genomic_DNA"/>
</dbReference>
<reference evidence="2 3" key="1">
    <citation type="submission" date="2014-07" db="EMBL/GenBank/DDBJ databases">
        <title>Epilithonimonas lactis LMG 22401 Genome.</title>
        <authorList>
            <person name="Pipes S.E."/>
            <person name="Stropko S.J."/>
        </authorList>
    </citation>
    <scope>NUCLEOTIDE SEQUENCE [LARGE SCALE GENOMIC DNA]</scope>
    <source>
        <strain evidence="2 3">LMG 24401</strain>
    </source>
</reference>
<dbReference type="RefSeq" id="WP_034978140.1">
    <property type="nucleotide sequence ID" value="NZ_FOFI01000005.1"/>
</dbReference>
<dbReference type="InterPro" id="IPR018958">
    <property type="entry name" value="Knr4/Smi1-like_dom"/>
</dbReference>
<feature type="domain" description="Knr4/Smi1-like" evidence="1">
    <location>
        <begin position="9"/>
        <end position="143"/>
    </location>
</feature>
<proteinExistence type="predicted"/>
<dbReference type="SMART" id="SM00860">
    <property type="entry name" value="SMI1_KNR4"/>
    <property type="match status" value="1"/>
</dbReference>
<accession>A0A085B8X4</accession>
<dbReference type="OrthoDB" id="1415632at2"/>
<dbReference type="Gene3D" id="3.40.1580.10">
    <property type="entry name" value="SMI1/KNR4-like"/>
    <property type="match status" value="1"/>
</dbReference>
<name>A0A085B8X4_9FLAO</name>
<dbReference type="Proteomes" id="UP000028623">
    <property type="component" value="Unassembled WGS sequence"/>
</dbReference>
<dbReference type="AlphaFoldDB" id="A0A085B8X4"/>
<dbReference type="SUPFAM" id="SSF160631">
    <property type="entry name" value="SMI1/KNR4-like"/>
    <property type="match status" value="1"/>
</dbReference>
<evidence type="ECO:0000259" key="1">
    <source>
        <dbReference type="SMART" id="SM00860"/>
    </source>
</evidence>
<keyword evidence="3" id="KW-1185">Reference proteome</keyword>
<comment type="caution">
    <text evidence="2">The sequence shown here is derived from an EMBL/GenBank/DDBJ whole genome shotgun (WGS) entry which is preliminary data.</text>
</comment>
<dbReference type="Pfam" id="PF09346">
    <property type="entry name" value="SMI1_KNR4"/>
    <property type="match status" value="1"/>
</dbReference>
<dbReference type="InterPro" id="IPR037883">
    <property type="entry name" value="Knr4/Smi1-like_sf"/>
</dbReference>
<evidence type="ECO:0000313" key="2">
    <source>
        <dbReference type="EMBL" id="KFC18919.1"/>
    </source>
</evidence>
<dbReference type="eggNOG" id="ENOG5032R8D">
    <property type="taxonomic scope" value="Bacteria"/>
</dbReference>
<evidence type="ECO:0000313" key="3">
    <source>
        <dbReference type="Proteomes" id="UP000028623"/>
    </source>
</evidence>